<name>H8WZA0_CANO9</name>
<evidence type="ECO:0000313" key="4">
    <source>
        <dbReference type="Proteomes" id="UP000005018"/>
    </source>
</evidence>
<keyword evidence="2" id="KW-1133">Transmembrane helix</keyword>
<gene>
    <name evidence="3" type="ORF">CORT_0B00470</name>
</gene>
<proteinExistence type="predicted"/>
<evidence type="ECO:0000313" key="3">
    <source>
        <dbReference type="EMBL" id="CCG21768.1"/>
    </source>
</evidence>
<organism evidence="3 4">
    <name type="scientific">Candida orthopsilosis (strain 90-125)</name>
    <name type="common">Yeast</name>
    <dbReference type="NCBI Taxonomy" id="1136231"/>
    <lineage>
        <taxon>Eukaryota</taxon>
        <taxon>Fungi</taxon>
        <taxon>Dikarya</taxon>
        <taxon>Ascomycota</taxon>
        <taxon>Saccharomycotina</taxon>
        <taxon>Pichiomycetes</taxon>
        <taxon>Debaryomycetaceae</taxon>
        <taxon>Candida/Lodderomyces clade</taxon>
        <taxon>Candida</taxon>
    </lineage>
</organism>
<dbReference type="AlphaFoldDB" id="H8WZA0"/>
<dbReference type="OrthoDB" id="4010891at2759"/>
<dbReference type="KEGG" id="cot:CORT_0B00470"/>
<keyword evidence="4" id="KW-1185">Reference proteome</keyword>
<keyword evidence="2" id="KW-0812">Transmembrane</keyword>
<feature type="compositionally biased region" description="Pro residues" evidence="1">
    <location>
        <begin position="48"/>
        <end position="57"/>
    </location>
</feature>
<keyword evidence="2" id="KW-0472">Membrane</keyword>
<dbReference type="EMBL" id="HE681720">
    <property type="protein sequence ID" value="CCG21768.1"/>
    <property type="molecule type" value="Genomic_DNA"/>
</dbReference>
<dbReference type="HOGENOM" id="CLU_2399447_0_0_1"/>
<feature type="region of interest" description="Disordered" evidence="1">
    <location>
        <begin position="48"/>
        <end position="79"/>
    </location>
</feature>
<evidence type="ECO:0000256" key="2">
    <source>
        <dbReference type="SAM" id="Phobius"/>
    </source>
</evidence>
<dbReference type="Proteomes" id="UP000005018">
    <property type="component" value="Chromosome 2"/>
</dbReference>
<dbReference type="GeneID" id="14538116"/>
<feature type="transmembrane region" description="Helical" evidence="2">
    <location>
        <begin position="24"/>
        <end position="40"/>
    </location>
</feature>
<dbReference type="RefSeq" id="XP_003867206.1">
    <property type="nucleotide sequence ID" value="XM_003867158.1"/>
</dbReference>
<accession>H8WZA0</accession>
<protein>
    <submittedName>
        <fullName evidence="3">Uncharacterized protein</fullName>
    </submittedName>
</protein>
<sequence>MLVVYQKYYTPLDRFINKFRRKGFWLYTGLITISLLYMFYELSHLPDIPPPPPPPPSSQDRSKRKARTVKKKEITTTDPNTGVAKVEEVVIIE</sequence>
<reference evidence="3 4" key="1">
    <citation type="journal article" date="2012" name="PLoS ONE">
        <title>Sequence and analysis of the genome of the pathogenic yeast Candida orthopsilosis.</title>
        <authorList>
            <person name="Riccombeni A."/>
            <person name="Vidanes G."/>
            <person name="Proux-Wera E."/>
            <person name="Wolfe K.H."/>
            <person name="Butler G."/>
        </authorList>
    </citation>
    <scope>NUCLEOTIDE SEQUENCE [LARGE SCALE GENOMIC DNA]</scope>
    <source>
        <strain evidence="3 4">Co 90-125</strain>
    </source>
</reference>
<evidence type="ECO:0000256" key="1">
    <source>
        <dbReference type="SAM" id="MobiDB-lite"/>
    </source>
</evidence>